<dbReference type="EMBL" id="KI968731">
    <property type="protein sequence ID" value="EUN27312.1"/>
    <property type="molecule type" value="Genomic_DNA"/>
</dbReference>
<dbReference type="RefSeq" id="XP_014556890.1">
    <property type="nucleotide sequence ID" value="XM_014701404.1"/>
</dbReference>
<name>W7ETI0_BIPV3</name>
<dbReference type="GeneID" id="26260628"/>
<dbReference type="SUPFAM" id="SSF53032">
    <property type="entry name" value="tRNA-intron endonuclease catalytic domain-like"/>
    <property type="match status" value="1"/>
</dbReference>
<feature type="domain" description="tRNA intron endonuclease catalytic" evidence="10">
    <location>
        <begin position="310"/>
        <end position="384"/>
    </location>
</feature>
<dbReference type="EC" id="4.6.1.16" evidence="2"/>
<evidence type="ECO:0000256" key="4">
    <source>
        <dbReference type="ARBA" id="ARBA00023239"/>
    </source>
</evidence>
<evidence type="ECO:0000259" key="10">
    <source>
        <dbReference type="Pfam" id="PF01974"/>
    </source>
</evidence>
<reference evidence="12 13" key="1">
    <citation type="journal article" date="2013" name="PLoS Genet.">
        <title>Comparative genome structure, secondary metabolite, and effector coding capacity across Cochliobolus pathogens.</title>
        <authorList>
            <person name="Condon B.J."/>
            <person name="Leng Y."/>
            <person name="Wu D."/>
            <person name="Bushley K.E."/>
            <person name="Ohm R.A."/>
            <person name="Otillar R."/>
            <person name="Martin J."/>
            <person name="Schackwitz W."/>
            <person name="Grimwood J."/>
            <person name="MohdZainudin N."/>
            <person name="Xue C."/>
            <person name="Wang R."/>
            <person name="Manning V.A."/>
            <person name="Dhillon B."/>
            <person name="Tu Z.J."/>
            <person name="Steffenson B.J."/>
            <person name="Salamov A."/>
            <person name="Sun H."/>
            <person name="Lowry S."/>
            <person name="LaButti K."/>
            <person name="Han J."/>
            <person name="Copeland A."/>
            <person name="Lindquist E."/>
            <person name="Barry K."/>
            <person name="Schmutz J."/>
            <person name="Baker S.E."/>
            <person name="Ciuffetti L.M."/>
            <person name="Grigoriev I.V."/>
            <person name="Zhong S."/>
            <person name="Turgeon B.G."/>
        </authorList>
    </citation>
    <scope>NUCLEOTIDE SEQUENCE [LARGE SCALE GENOMIC DNA]</scope>
    <source>
        <strain evidence="12 13">FI3</strain>
    </source>
</reference>
<keyword evidence="3" id="KW-0819">tRNA processing</keyword>
<evidence type="ECO:0000256" key="5">
    <source>
        <dbReference type="ARBA" id="ARBA00034031"/>
    </source>
</evidence>
<evidence type="ECO:0000256" key="2">
    <source>
        <dbReference type="ARBA" id="ARBA00012573"/>
    </source>
</evidence>
<dbReference type="GO" id="GO:0005634">
    <property type="term" value="C:nucleus"/>
    <property type="evidence" value="ECO:0007669"/>
    <property type="project" value="UniProtKB-ARBA"/>
</dbReference>
<feature type="region of interest" description="Disordered" evidence="9">
    <location>
        <begin position="286"/>
        <end position="305"/>
    </location>
</feature>
<dbReference type="GO" id="GO:0000213">
    <property type="term" value="F:tRNA-intron lyase activity"/>
    <property type="evidence" value="ECO:0007669"/>
    <property type="project" value="UniProtKB-EC"/>
</dbReference>
<evidence type="ECO:0000256" key="9">
    <source>
        <dbReference type="SAM" id="MobiDB-lite"/>
    </source>
</evidence>
<evidence type="ECO:0000313" key="13">
    <source>
        <dbReference type="Proteomes" id="UP000054337"/>
    </source>
</evidence>
<dbReference type="InterPro" id="IPR006677">
    <property type="entry name" value="tRNA_intron_Endonuc_cat-like"/>
</dbReference>
<evidence type="ECO:0000313" key="12">
    <source>
        <dbReference type="EMBL" id="EUN27312.1"/>
    </source>
</evidence>
<evidence type="ECO:0000256" key="7">
    <source>
        <dbReference type="ARBA" id="ARBA00075884"/>
    </source>
</evidence>
<organism evidence="12 13">
    <name type="scientific">Bipolaris victoriae (strain FI3)</name>
    <name type="common">Victoria blight of oats agent</name>
    <name type="synonym">Cochliobolus victoriae</name>
    <dbReference type="NCBI Taxonomy" id="930091"/>
    <lineage>
        <taxon>Eukaryota</taxon>
        <taxon>Fungi</taxon>
        <taxon>Dikarya</taxon>
        <taxon>Ascomycota</taxon>
        <taxon>Pezizomycotina</taxon>
        <taxon>Dothideomycetes</taxon>
        <taxon>Pleosporomycetidae</taxon>
        <taxon>Pleosporales</taxon>
        <taxon>Pleosporineae</taxon>
        <taxon>Pleosporaceae</taxon>
        <taxon>Bipolaris</taxon>
    </lineage>
</organism>
<evidence type="ECO:0000256" key="1">
    <source>
        <dbReference type="ARBA" id="ARBA00008078"/>
    </source>
</evidence>
<dbReference type="InterPro" id="IPR036167">
    <property type="entry name" value="tRNA_intron_Endo_cat-like_sf"/>
</dbReference>
<feature type="compositionally biased region" description="Pro residues" evidence="9">
    <location>
        <begin position="236"/>
        <end position="248"/>
    </location>
</feature>
<gene>
    <name evidence="12" type="ORF">COCVIDRAFT_98805</name>
</gene>
<evidence type="ECO:0000259" key="11">
    <source>
        <dbReference type="Pfam" id="PF26577"/>
    </source>
</evidence>
<dbReference type="GO" id="GO:0003676">
    <property type="term" value="F:nucleic acid binding"/>
    <property type="evidence" value="ECO:0007669"/>
    <property type="project" value="InterPro"/>
</dbReference>
<keyword evidence="4" id="KW-0456">Lyase</keyword>
<dbReference type="CDD" id="cd22363">
    <property type="entry name" value="tRNA-intron_lyase_C"/>
    <property type="match status" value="1"/>
</dbReference>
<dbReference type="OrthoDB" id="48041at2759"/>
<sequence>MAQAPATNPIKEPFPISLVGGRYLLFDVDVIAHCRRAHNICGLLVGTIPNLSQQNVFLGVPLELMPEEARVLVDKGAAYIVDDAQFHEENFAKMSREDRLRYMAEMDKRGEEVAKEQREAAERRKERALRDKGLKIDEGSLAASSVSEQTLKVDDSSLSGSGLGFIMKGSSFSDSYTPVELTKVDPSPSIISSSSPVSSETSTSDLAHSGLGFIMKGSSFSESWVQVKPPKVDSPAPAPAPVPAPTSAPAPEESLFEPVSVPSEPEPSTKGNTVKGVAGQKHFVTPTTSYPPLETPAKETAAPPPKVPDSYPLFRYLHSKGYYHMPGLRFGCHYNVYPGDPLRYHSHFAATGLGWDQKFELLDVVGGGRLGTGTKKAYMIGGEDPEIDANEKEPVRAFSVEWAAL</sequence>
<dbReference type="Pfam" id="PF26577">
    <property type="entry name" value="TSEN34_N"/>
    <property type="match status" value="1"/>
</dbReference>
<protein>
    <recommendedName>
        <fullName evidence="2">tRNA-intron lyase</fullName>
        <ecNumber evidence="2">4.6.1.16</ecNumber>
    </recommendedName>
    <alternativeName>
        <fullName evidence="7 8">tRNA-intron endonuclease SEN34</fullName>
    </alternativeName>
</protein>
<feature type="region of interest" description="Disordered" evidence="9">
    <location>
        <begin position="226"/>
        <end position="274"/>
    </location>
</feature>
<comment type="similarity">
    <text evidence="1">Belongs to the tRNA-intron endonuclease family.</text>
</comment>
<dbReference type="GO" id="GO:0000379">
    <property type="term" value="P:tRNA-type intron splice site recognition and cleavage"/>
    <property type="evidence" value="ECO:0007669"/>
    <property type="project" value="TreeGrafter"/>
</dbReference>
<feature type="compositionally biased region" description="Low complexity" evidence="9">
    <location>
        <begin position="249"/>
        <end position="268"/>
    </location>
</feature>
<feature type="domain" description="TSEN34 N-terminal" evidence="11">
    <location>
        <begin position="15"/>
        <end position="83"/>
    </location>
</feature>
<dbReference type="AlphaFoldDB" id="W7ETI0"/>
<comment type="function">
    <text evidence="6">Constitutes one of the two catalytic subunit of the tRNA-splicing endonuclease complex, a complex responsible for identification and cleavage of the splice sites in pre-tRNA. It cleaves pre-tRNA at the 5'- and 3'-splice sites to release the intron. The products are an intron and two tRNA half-molecules bearing 2',3'-cyclic phosphate and 5'-OH termini. There are no conserved sequences at the splice sites, but the intron is invariably located at the same site in the gene, placing the splice sites an invariant distance from the constant structural features of the tRNA body. It probably carries the active site for 3'-splice site cleavage.</text>
</comment>
<comment type="catalytic activity">
    <reaction evidence="5">
        <text>pretRNA = a 3'-half-tRNA molecule with a 5'-OH end + a 5'-half-tRNA molecule with a 2',3'-cyclic phosphate end + an intron with a 2',3'-cyclic phosphate and a 5'-hydroxyl terminus.</text>
        <dbReference type="EC" id="4.6.1.16"/>
    </reaction>
</comment>
<proteinExistence type="inferred from homology"/>
<dbReference type="PANTHER" id="PTHR13070">
    <property type="entry name" value="TRNA-SPLICING ENDONUCLEASE SUBUNIT SEN34-RELATED"/>
    <property type="match status" value="1"/>
</dbReference>
<keyword evidence="13" id="KW-1185">Reference proteome</keyword>
<evidence type="ECO:0000256" key="3">
    <source>
        <dbReference type="ARBA" id="ARBA00022694"/>
    </source>
</evidence>
<dbReference type="HOGENOM" id="CLU_049366_0_0_1"/>
<dbReference type="FunFam" id="3.40.1350.10:FF:000008">
    <property type="entry name" value="tRNA-splicing endonuclease subunit Sen34"/>
    <property type="match status" value="1"/>
</dbReference>
<evidence type="ECO:0000256" key="6">
    <source>
        <dbReference type="ARBA" id="ARBA00059865"/>
    </source>
</evidence>
<dbReference type="InterPro" id="IPR011856">
    <property type="entry name" value="tRNA_endonuc-like_dom_sf"/>
</dbReference>
<dbReference type="PANTHER" id="PTHR13070:SF0">
    <property type="entry name" value="TRNA-SPLICING ENDONUCLEASE SUBUNIT SEN34"/>
    <property type="match status" value="1"/>
</dbReference>
<dbReference type="Proteomes" id="UP000054337">
    <property type="component" value="Unassembled WGS sequence"/>
</dbReference>
<dbReference type="Pfam" id="PF01974">
    <property type="entry name" value="tRNA_int_endo"/>
    <property type="match status" value="1"/>
</dbReference>
<dbReference type="InterPro" id="IPR059049">
    <property type="entry name" value="TSEN34_N"/>
</dbReference>
<accession>W7ETI0</accession>
<evidence type="ECO:0000256" key="8">
    <source>
        <dbReference type="ARBA" id="ARBA00076724"/>
    </source>
</evidence>
<dbReference type="Gene3D" id="3.40.1350.10">
    <property type="match status" value="1"/>
</dbReference>